<evidence type="ECO:0000313" key="2">
    <source>
        <dbReference type="Proteomes" id="UP000002593"/>
    </source>
</evidence>
<protein>
    <submittedName>
        <fullName evidence="1">Uncharacterized protein</fullName>
    </submittedName>
</protein>
<gene>
    <name evidence="1" type="ordered locus">Hbut_1050</name>
</gene>
<name>A2BLN2_HYPBU</name>
<dbReference type="HOGENOM" id="CLU_2010078_0_0_2"/>
<dbReference type="EnsemblBacteria" id="ABM80893">
    <property type="protein sequence ID" value="ABM80893"/>
    <property type="gene ID" value="Hbut_1050"/>
</dbReference>
<dbReference type="RefSeq" id="WP_011822211.1">
    <property type="nucleotide sequence ID" value="NC_008818.1"/>
</dbReference>
<keyword evidence="2" id="KW-1185">Reference proteome</keyword>
<proteinExistence type="predicted"/>
<dbReference type="AlphaFoldDB" id="A2BLN2"/>
<reference evidence="1 2" key="1">
    <citation type="journal article" date="2007" name="Archaea">
        <title>The genome of Hyperthermus butylicus: a sulfur-reducing, peptide fermenting, neutrophilic Crenarchaeote growing up to 108 degrees C.</title>
        <authorList>
            <person name="Brugger K."/>
            <person name="Chen L."/>
            <person name="Stark M."/>
            <person name="Zibat A."/>
            <person name="Redder P."/>
            <person name="Ruepp A."/>
            <person name="Awayez M."/>
            <person name="She Q."/>
            <person name="Garrett R.A."/>
            <person name="Klenk H.P."/>
        </authorList>
    </citation>
    <scope>NUCLEOTIDE SEQUENCE [LARGE SCALE GENOMIC DNA]</scope>
    <source>
        <strain evidence="2">DSM 5456 / JCM 9403 / PLM1-5</strain>
    </source>
</reference>
<organism evidence="1 2">
    <name type="scientific">Hyperthermus butylicus (strain DSM 5456 / JCM 9403 / PLM1-5)</name>
    <dbReference type="NCBI Taxonomy" id="415426"/>
    <lineage>
        <taxon>Archaea</taxon>
        <taxon>Thermoproteota</taxon>
        <taxon>Thermoprotei</taxon>
        <taxon>Desulfurococcales</taxon>
        <taxon>Pyrodictiaceae</taxon>
        <taxon>Hyperthermus</taxon>
    </lineage>
</organism>
<accession>A2BLN2</accession>
<dbReference type="Proteomes" id="UP000002593">
    <property type="component" value="Chromosome"/>
</dbReference>
<sequence>MLAAFPLRADIVAIKDPSNIQPGIYLFARGLRQAYRLSRLQEEYSMFPDTRVSTLLVDDLAEMEIHGRKAVVVEVKADRVSEQAIGRLLTYEALLRIETWIQYIDKVIAAPKNDALSIKLMEL</sequence>
<dbReference type="KEGG" id="hbu:Hbut_1050"/>
<evidence type="ECO:0000313" key="1">
    <source>
        <dbReference type="EMBL" id="ABM80893.1"/>
    </source>
</evidence>
<dbReference type="EMBL" id="CP000493">
    <property type="protein sequence ID" value="ABM80893.1"/>
    <property type="molecule type" value="Genomic_DNA"/>
</dbReference>
<dbReference type="GeneID" id="4782140"/>